<dbReference type="Gene3D" id="3.10.310.30">
    <property type="match status" value="1"/>
</dbReference>
<gene>
    <name evidence="10" type="ORF">BDZ31_002965</name>
</gene>
<keyword evidence="3" id="KW-0540">Nuclease</keyword>
<sequence>MSATLPPPVSPPAPSATVTGAPPAAPPARRIELAPCDPLAVETLREALGCSRALAQVLVRRGHADPAAARAFLAADERHDPSAFAGIDVAVEAILGHVRSGSRITVHGDYDVDGVCATAILLRALRALGADADWFLPSRIDDGYGLSEATVGRLAERGTRLLITVDCAITAVEEVAQARAAGIDVIVTDHHQPRADGRLPDAPIVHPAICGYPCPDLCAGAVAHKLAQALHRATDGLAADGWSPDDDLDLVALATIADLVPLRGENRRLAREGLRALASTGKPGLRALMRVARLDPSGLDAGAVGFRLAPRINAAGRLYRADAGVELLLTQDEARARTIADELDHANAERRLTEQRILWEAEQQVRELGERPAYVLAGEGWHPGVIGIVASRVVERTNRPALLIALDRDGGPATGSGRSIPRFDLLGALHAAAPLLDRYGGHRAAAGVTVSPERVDALREAFEAHAAAVLTAEDLVPVERVDAVVGGRALGLDLADELARLEPCGIGNPRPNLLVPAAQLVDVRPMGQEGRHARFTVESGGVRCRAVSFGCDGRLPVDEDCPADVVFRLERNEWNGAVEPRLLLRHAAPSAPAAIELLGGDPAEPAAWLAAVFAEVDRLRASGGAPVPAAVPVGGMTAVGGGLGAPHGGPLAAGPGGPAAPPRRLLDRRGEGGAAILSDLVLGGASVLALVADVPRRVDGLAARVGGFALCSWAALERDPALADRFDHLVALDPPALPAQEERLRAGAPARGQTYAHLAWGDAELRFAVQIHESEYGIRASLVPLYRVLRDRGGAAGEELGRLLRGDGHGRSAALAARLVGVLEELGLVSLDRELQALRVLDAERTALERSAIHRAATERYEDGQRFLLETTPTDARTG</sequence>
<keyword evidence="4 10" id="KW-0378">Hydrolase</keyword>
<dbReference type="InterPro" id="IPR003156">
    <property type="entry name" value="DHHA1_dom"/>
</dbReference>
<dbReference type="Pfam" id="PF17768">
    <property type="entry name" value="RecJ_OB"/>
    <property type="match status" value="1"/>
</dbReference>
<dbReference type="GO" id="GO:0008409">
    <property type="term" value="F:5'-3' exonuclease activity"/>
    <property type="evidence" value="ECO:0007669"/>
    <property type="project" value="InterPro"/>
</dbReference>
<keyword evidence="5 10" id="KW-0269">Exonuclease</keyword>
<dbReference type="AlphaFoldDB" id="A0A840IHD6"/>
<dbReference type="NCBIfam" id="TIGR00644">
    <property type="entry name" value="recJ"/>
    <property type="match status" value="1"/>
</dbReference>
<evidence type="ECO:0000256" key="2">
    <source>
        <dbReference type="ARBA" id="ARBA00019841"/>
    </source>
</evidence>
<dbReference type="Proteomes" id="UP000585272">
    <property type="component" value="Unassembled WGS sequence"/>
</dbReference>
<dbReference type="InterPro" id="IPR041122">
    <property type="entry name" value="RecJ_OB"/>
</dbReference>
<evidence type="ECO:0000256" key="3">
    <source>
        <dbReference type="ARBA" id="ARBA00022722"/>
    </source>
</evidence>
<protein>
    <recommendedName>
        <fullName evidence="2">Single-stranded-DNA-specific exonuclease RecJ</fullName>
    </recommendedName>
</protein>
<dbReference type="Gene3D" id="3.90.1640.30">
    <property type="match status" value="1"/>
</dbReference>
<dbReference type="EMBL" id="JACHNU010000004">
    <property type="protein sequence ID" value="MBB4663370.1"/>
    <property type="molecule type" value="Genomic_DNA"/>
</dbReference>
<feature type="domain" description="RecJ OB" evidence="9">
    <location>
        <begin position="481"/>
        <end position="585"/>
    </location>
</feature>
<evidence type="ECO:0000256" key="6">
    <source>
        <dbReference type="SAM" id="MobiDB-lite"/>
    </source>
</evidence>
<dbReference type="InterPro" id="IPR051673">
    <property type="entry name" value="SSDNA_exonuclease_RecJ"/>
</dbReference>
<comment type="caution">
    <text evidence="10">The sequence shown here is derived from an EMBL/GenBank/DDBJ whole genome shotgun (WGS) entry which is preliminary data.</text>
</comment>
<evidence type="ECO:0000313" key="10">
    <source>
        <dbReference type="EMBL" id="MBB4663370.1"/>
    </source>
</evidence>
<evidence type="ECO:0000256" key="5">
    <source>
        <dbReference type="ARBA" id="ARBA00022839"/>
    </source>
</evidence>
<feature type="compositionally biased region" description="Pro residues" evidence="6">
    <location>
        <begin position="1"/>
        <end position="14"/>
    </location>
</feature>
<evidence type="ECO:0000259" key="9">
    <source>
        <dbReference type="Pfam" id="PF17768"/>
    </source>
</evidence>
<feature type="domain" description="DHHA1" evidence="8">
    <location>
        <begin position="376"/>
        <end position="464"/>
    </location>
</feature>
<evidence type="ECO:0000256" key="4">
    <source>
        <dbReference type="ARBA" id="ARBA00022801"/>
    </source>
</evidence>
<name>A0A840IHD6_9ACTN</name>
<proteinExistence type="inferred from homology"/>
<evidence type="ECO:0000256" key="1">
    <source>
        <dbReference type="ARBA" id="ARBA00005915"/>
    </source>
</evidence>
<dbReference type="InterPro" id="IPR038763">
    <property type="entry name" value="DHH_sf"/>
</dbReference>
<feature type="domain" description="DDH" evidence="7">
    <location>
        <begin position="103"/>
        <end position="254"/>
    </location>
</feature>
<evidence type="ECO:0000313" key="11">
    <source>
        <dbReference type="Proteomes" id="UP000585272"/>
    </source>
</evidence>
<reference evidence="10 11" key="1">
    <citation type="submission" date="2020-08" db="EMBL/GenBank/DDBJ databases">
        <title>Genomic Encyclopedia of Archaeal and Bacterial Type Strains, Phase II (KMG-II): from individual species to whole genera.</title>
        <authorList>
            <person name="Goeker M."/>
        </authorList>
    </citation>
    <scope>NUCLEOTIDE SEQUENCE [LARGE SCALE GENOMIC DNA]</scope>
    <source>
        <strain evidence="10 11">DSM 23288</strain>
    </source>
</reference>
<dbReference type="SUPFAM" id="SSF64182">
    <property type="entry name" value="DHH phosphoesterases"/>
    <property type="match status" value="1"/>
</dbReference>
<dbReference type="PANTHER" id="PTHR30255:SF2">
    <property type="entry name" value="SINGLE-STRANDED-DNA-SPECIFIC EXONUCLEASE RECJ"/>
    <property type="match status" value="1"/>
</dbReference>
<evidence type="ECO:0000259" key="8">
    <source>
        <dbReference type="Pfam" id="PF02272"/>
    </source>
</evidence>
<comment type="similarity">
    <text evidence="1">Belongs to the RecJ family.</text>
</comment>
<dbReference type="Pfam" id="PF02272">
    <property type="entry name" value="DHHA1"/>
    <property type="match status" value="1"/>
</dbReference>
<dbReference type="GO" id="GO:0006281">
    <property type="term" value="P:DNA repair"/>
    <property type="evidence" value="ECO:0007669"/>
    <property type="project" value="InterPro"/>
</dbReference>
<dbReference type="GO" id="GO:0006310">
    <property type="term" value="P:DNA recombination"/>
    <property type="evidence" value="ECO:0007669"/>
    <property type="project" value="InterPro"/>
</dbReference>
<dbReference type="Pfam" id="PF01368">
    <property type="entry name" value="DHH"/>
    <property type="match status" value="1"/>
</dbReference>
<feature type="region of interest" description="Disordered" evidence="6">
    <location>
        <begin position="1"/>
        <end position="26"/>
    </location>
</feature>
<dbReference type="InterPro" id="IPR004610">
    <property type="entry name" value="RecJ"/>
</dbReference>
<keyword evidence="11" id="KW-1185">Reference proteome</keyword>
<dbReference type="GO" id="GO:0003676">
    <property type="term" value="F:nucleic acid binding"/>
    <property type="evidence" value="ECO:0007669"/>
    <property type="project" value="InterPro"/>
</dbReference>
<organism evidence="10 11">
    <name type="scientific">Conexibacter arvalis</name>
    <dbReference type="NCBI Taxonomy" id="912552"/>
    <lineage>
        <taxon>Bacteria</taxon>
        <taxon>Bacillati</taxon>
        <taxon>Actinomycetota</taxon>
        <taxon>Thermoleophilia</taxon>
        <taxon>Solirubrobacterales</taxon>
        <taxon>Conexibacteraceae</taxon>
        <taxon>Conexibacter</taxon>
    </lineage>
</organism>
<dbReference type="InterPro" id="IPR001667">
    <property type="entry name" value="DDH_dom"/>
</dbReference>
<accession>A0A840IHD6</accession>
<evidence type="ECO:0000259" key="7">
    <source>
        <dbReference type="Pfam" id="PF01368"/>
    </source>
</evidence>
<dbReference type="PANTHER" id="PTHR30255">
    <property type="entry name" value="SINGLE-STRANDED-DNA-SPECIFIC EXONUCLEASE RECJ"/>
    <property type="match status" value="1"/>
</dbReference>
<dbReference type="RefSeq" id="WP_183343106.1">
    <property type="nucleotide sequence ID" value="NZ_JACHNU010000004.1"/>
</dbReference>